<protein>
    <submittedName>
        <fullName evidence="2">Lysis protein</fullName>
    </submittedName>
</protein>
<dbReference type="GO" id="GO:0140911">
    <property type="term" value="F:pore-forming activity"/>
    <property type="evidence" value="ECO:0007669"/>
    <property type="project" value="InterPro"/>
</dbReference>
<gene>
    <name evidence="2" type="ORF">EpCFBP13511_00130</name>
</gene>
<proteinExistence type="predicted"/>
<dbReference type="AlphaFoldDB" id="A0A4U3FPM4"/>
<feature type="transmembrane region" description="Helical" evidence="1">
    <location>
        <begin position="34"/>
        <end position="56"/>
    </location>
</feature>
<sequence>MSIDMSKVASGVVYGASAGTVANSILTRYSPDEWSAIGIIGGLVIAALGLVVTAFFKWRDHKALKRALETKGYAAALNFNKE</sequence>
<keyword evidence="1" id="KW-0472">Membrane</keyword>
<dbReference type="InterPro" id="IPR007054">
    <property type="entry name" value="Lysis_S"/>
</dbReference>
<dbReference type="STRING" id="1219360.GCA_001571305_04177"/>
<dbReference type="OrthoDB" id="6540410at2"/>
<dbReference type="Pfam" id="PF04971">
    <property type="entry name" value="Phage_holin_2_1"/>
    <property type="match status" value="1"/>
</dbReference>
<dbReference type="EMBL" id="QGAC01000001">
    <property type="protein sequence ID" value="TKJ94809.1"/>
    <property type="molecule type" value="Genomic_DNA"/>
</dbReference>
<keyword evidence="1" id="KW-1133">Transmembrane helix</keyword>
<dbReference type="RefSeq" id="WP_062748929.1">
    <property type="nucleotide sequence ID" value="NZ_CP101613.1"/>
</dbReference>
<organism evidence="2 3">
    <name type="scientific">Erwinia persicina</name>
    <dbReference type="NCBI Taxonomy" id="55211"/>
    <lineage>
        <taxon>Bacteria</taxon>
        <taxon>Pseudomonadati</taxon>
        <taxon>Pseudomonadota</taxon>
        <taxon>Gammaproteobacteria</taxon>
        <taxon>Enterobacterales</taxon>
        <taxon>Erwiniaceae</taxon>
        <taxon>Erwinia</taxon>
    </lineage>
</organism>
<evidence type="ECO:0000256" key="1">
    <source>
        <dbReference type="SAM" id="Phobius"/>
    </source>
</evidence>
<evidence type="ECO:0000313" key="3">
    <source>
        <dbReference type="Proteomes" id="UP000306393"/>
    </source>
</evidence>
<dbReference type="GO" id="GO:0001907">
    <property type="term" value="P:symbiont-mediated killing of host cell"/>
    <property type="evidence" value="ECO:0007669"/>
    <property type="project" value="InterPro"/>
</dbReference>
<dbReference type="Proteomes" id="UP000306393">
    <property type="component" value="Unassembled WGS sequence"/>
</dbReference>
<reference evidence="2 3" key="1">
    <citation type="journal article" date="2019" name="Sci. Rep.">
        <title>Differences in resource use lead to coexistence of seed-transmitted microbial populations.</title>
        <authorList>
            <person name="Torres-Cortes G."/>
            <person name="Garcia B.J."/>
            <person name="Compant S."/>
            <person name="Rezki S."/>
            <person name="Jones P."/>
            <person name="Preveaux A."/>
            <person name="Briand M."/>
            <person name="Roulet A."/>
            <person name="Bouchez O."/>
            <person name="Jacobson D."/>
            <person name="Barret M."/>
        </authorList>
    </citation>
    <scope>NUCLEOTIDE SEQUENCE [LARGE SCALE GENOMIC DNA]</scope>
    <source>
        <strain evidence="2 3">CFBP13511</strain>
    </source>
</reference>
<comment type="caution">
    <text evidence="2">The sequence shown here is derived from an EMBL/GenBank/DDBJ whole genome shotgun (WGS) entry which is preliminary data.</text>
</comment>
<evidence type="ECO:0000313" key="2">
    <source>
        <dbReference type="EMBL" id="TKJ94809.1"/>
    </source>
</evidence>
<accession>A0A4U3FPM4</accession>
<name>A0A4U3FPM4_9GAMM</name>
<keyword evidence="1" id="KW-0812">Transmembrane</keyword>